<keyword evidence="2" id="KW-0732">Signal</keyword>
<feature type="signal peptide" evidence="2">
    <location>
        <begin position="1"/>
        <end position="30"/>
    </location>
</feature>
<evidence type="ECO:0000256" key="1">
    <source>
        <dbReference type="SAM" id="MobiDB-lite"/>
    </source>
</evidence>
<evidence type="ECO:0000313" key="4">
    <source>
        <dbReference type="Proteomes" id="UP001597297"/>
    </source>
</evidence>
<protein>
    <recommendedName>
        <fullName evidence="5">HEAT repeat domain-containing protein</fullName>
    </recommendedName>
</protein>
<evidence type="ECO:0000313" key="3">
    <source>
        <dbReference type="EMBL" id="MFD2275813.1"/>
    </source>
</evidence>
<feature type="region of interest" description="Disordered" evidence="1">
    <location>
        <begin position="28"/>
        <end position="80"/>
    </location>
</feature>
<feature type="chain" id="PRO_5047187646" description="HEAT repeat domain-containing protein" evidence="2">
    <location>
        <begin position="31"/>
        <end position="431"/>
    </location>
</feature>
<organism evidence="3 4">
    <name type="scientific">Rubritalea spongiae</name>
    <dbReference type="NCBI Taxonomy" id="430797"/>
    <lineage>
        <taxon>Bacteria</taxon>
        <taxon>Pseudomonadati</taxon>
        <taxon>Verrucomicrobiota</taxon>
        <taxon>Verrucomicrobiia</taxon>
        <taxon>Verrucomicrobiales</taxon>
        <taxon>Rubritaleaceae</taxon>
        <taxon>Rubritalea</taxon>
    </lineage>
</organism>
<keyword evidence="4" id="KW-1185">Reference proteome</keyword>
<feature type="compositionally biased region" description="Polar residues" evidence="1">
    <location>
        <begin position="43"/>
        <end position="68"/>
    </location>
</feature>
<accession>A0ABW5E000</accession>
<reference evidence="4" key="1">
    <citation type="journal article" date="2019" name="Int. J. Syst. Evol. Microbiol.">
        <title>The Global Catalogue of Microorganisms (GCM) 10K type strain sequencing project: providing services to taxonomists for standard genome sequencing and annotation.</title>
        <authorList>
            <consortium name="The Broad Institute Genomics Platform"/>
            <consortium name="The Broad Institute Genome Sequencing Center for Infectious Disease"/>
            <person name="Wu L."/>
            <person name="Ma J."/>
        </authorList>
    </citation>
    <scope>NUCLEOTIDE SEQUENCE [LARGE SCALE GENOMIC DNA]</scope>
    <source>
        <strain evidence="4">JCM 16545</strain>
    </source>
</reference>
<dbReference type="EMBL" id="JBHUJC010000013">
    <property type="protein sequence ID" value="MFD2275813.1"/>
    <property type="molecule type" value="Genomic_DNA"/>
</dbReference>
<evidence type="ECO:0008006" key="5">
    <source>
        <dbReference type="Google" id="ProtNLM"/>
    </source>
</evidence>
<feature type="compositionally biased region" description="Low complexity" evidence="1">
    <location>
        <begin position="28"/>
        <end position="42"/>
    </location>
</feature>
<evidence type="ECO:0000256" key="2">
    <source>
        <dbReference type="SAM" id="SignalP"/>
    </source>
</evidence>
<feature type="compositionally biased region" description="Low complexity" evidence="1">
    <location>
        <begin position="69"/>
        <end position="80"/>
    </location>
</feature>
<dbReference type="RefSeq" id="WP_377095196.1">
    <property type="nucleotide sequence ID" value="NZ_JBHSJM010000001.1"/>
</dbReference>
<dbReference type="Proteomes" id="UP001597297">
    <property type="component" value="Unassembled WGS sequence"/>
</dbReference>
<name>A0ABW5E000_9BACT</name>
<gene>
    <name evidence="3" type="ORF">ACFSQZ_04980</name>
</gene>
<comment type="caution">
    <text evidence="3">The sequence shown here is derived from an EMBL/GenBank/DDBJ whole genome shotgun (WGS) entry which is preliminary data.</text>
</comment>
<proteinExistence type="predicted"/>
<sequence>MNAKWTLPIAGAWLVTVASAYYIGSSSSNATSSSSADTSADNQSGFQRSSSTITGANSGSSNGARTNFSARSSLSGSSKGSANILDISKISDPLERSRKMLDFIEGLSAEEFEGALADLRASGMGRERRNEFAMLLRQWGKVDPIAALAYTTSQDNEDRGGRRGGGDFASQEVLAAWASTNPNAALNWARENHEGEDANPFLVGVIKGLASTDSALATQLLQELPYSEERGEALRDLIPYVAQMGPEGASQWLNSLGDERLITGAADRMAEQFARQDPSSAAQWALTLEQGDARTRAIDEVMENWSRNNIAEATAWMQTLSPEDQLSAGPEYVENLSRQDPVAAADWVDSQVNAPNYQNLLKEFAEGASRTDPVLALNYGNEIENQGDRTRTVGRALWSLYRQDKESARAWINSNQVPEGLSSHVERMFKE</sequence>